<dbReference type="AlphaFoldDB" id="A0A246IZI8"/>
<dbReference type="InterPro" id="IPR038987">
    <property type="entry name" value="MoeA-like"/>
</dbReference>
<dbReference type="NCBIfam" id="TIGR00177">
    <property type="entry name" value="molyb_syn"/>
    <property type="match status" value="1"/>
</dbReference>
<evidence type="ECO:0000313" key="14">
    <source>
        <dbReference type="EMBL" id="OWQ85735.1"/>
    </source>
</evidence>
<comment type="function">
    <text evidence="2 11">Catalyzes the insertion of molybdate into adenylated molybdopterin with the concomitant release of AMP.</text>
</comment>
<dbReference type="PROSITE" id="PS01079">
    <property type="entry name" value="MOCF_BIOSYNTHESIS_2"/>
    <property type="match status" value="1"/>
</dbReference>
<dbReference type="SMART" id="SM00852">
    <property type="entry name" value="MoCF_biosynth"/>
    <property type="match status" value="1"/>
</dbReference>
<dbReference type="GO" id="GO:0006777">
    <property type="term" value="P:Mo-molybdopterin cofactor biosynthetic process"/>
    <property type="evidence" value="ECO:0007669"/>
    <property type="project" value="UniProtKB-UniRule"/>
</dbReference>
<feature type="region of interest" description="Disordered" evidence="12">
    <location>
        <begin position="1"/>
        <end position="21"/>
    </location>
</feature>
<dbReference type="OrthoDB" id="9804758at2"/>
<name>A0A246IZI8_9BURK</name>
<dbReference type="InterPro" id="IPR036135">
    <property type="entry name" value="MoeA_linker/N_sf"/>
</dbReference>
<dbReference type="FunFam" id="3.40.980.10:FF:000004">
    <property type="entry name" value="Molybdopterin molybdenumtransferase"/>
    <property type="match status" value="1"/>
</dbReference>
<dbReference type="InterPro" id="IPR005111">
    <property type="entry name" value="MoeA_C_domain_IV"/>
</dbReference>
<evidence type="ECO:0000256" key="4">
    <source>
        <dbReference type="ARBA" id="ARBA00010763"/>
    </source>
</evidence>
<dbReference type="EMBL" id="NIOF01000012">
    <property type="protein sequence ID" value="OWQ85735.1"/>
    <property type="molecule type" value="Genomic_DNA"/>
</dbReference>
<dbReference type="InterPro" id="IPR001453">
    <property type="entry name" value="MoaB/Mog_dom"/>
</dbReference>
<comment type="similarity">
    <text evidence="4 11">Belongs to the MoeA family.</text>
</comment>
<evidence type="ECO:0000256" key="1">
    <source>
        <dbReference type="ARBA" id="ARBA00001946"/>
    </source>
</evidence>
<keyword evidence="5 11" id="KW-0500">Molybdenum</keyword>
<dbReference type="InterPro" id="IPR008284">
    <property type="entry name" value="MoCF_biosynth_CS"/>
</dbReference>
<evidence type="ECO:0000256" key="12">
    <source>
        <dbReference type="SAM" id="MobiDB-lite"/>
    </source>
</evidence>
<comment type="pathway">
    <text evidence="3 11">Cofactor biosynthesis; molybdopterin biosynthesis.</text>
</comment>
<dbReference type="SUPFAM" id="SSF63882">
    <property type="entry name" value="MoeA N-terminal region -like"/>
    <property type="match status" value="1"/>
</dbReference>
<dbReference type="GO" id="GO:0046872">
    <property type="term" value="F:metal ion binding"/>
    <property type="evidence" value="ECO:0007669"/>
    <property type="project" value="UniProtKB-UniRule"/>
</dbReference>
<evidence type="ECO:0000256" key="3">
    <source>
        <dbReference type="ARBA" id="ARBA00005046"/>
    </source>
</evidence>
<dbReference type="CDD" id="cd00887">
    <property type="entry name" value="MoeA"/>
    <property type="match status" value="1"/>
</dbReference>
<dbReference type="Gene3D" id="3.90.105.10">
    <property type="entry name" value="Molybdopterin biosynthesis moea protein, domain 2"/>
    <property type="match status" value="1"/>
</dbReference>
<gene>
    <name evidence="14" type="ORF">CDN99_21920</name>
</gene>
<reference evidence="14 15" key="1">
    <citation type="journal article" date="2008" name="Int. J. Syst. Evol. Microbiol.">
        <title>Description of Roseateles aquatilis sp. nov. and Roseateles terrae sp. nov., in the class Betaproteobacteria, and emended description of the genus Roseateles.</title>
        <authorList>
            <person name="Gomila M."/>
            <person name="Bowien B."/>
            <person name="Falsen E."/>
            <person name="Moore E.R."/>
            <person name="Lalucat J."/>
        </authorList>
    </citation>
    <scope>NUCLEOTIDE SEQUENCE [LARGE SCALE GENOMIC DNA]</scope>
    <source>
        <strain evidence="14 15">CCUG 48205</strain>
    </source>
</reference>
<dbReference type="GO" id="GO:0005829">
    <property type="term" value="C:cytosol"/>
    <property type="evidence" value="ECO:0007669"/>
    <property type="project" value="TreeGrafter"/>
</dbReference>
<dbReference type="NCBIfam" id="NF045515">
    <property type="entry name" value="Glp_gephyrin"/>
    <property type="match status" value="1"/>
</dbReference>
<dbReference type="SUPFAM" id="SSF63867">
    <property type="entry name" value="MoeA C-terminal domain-like"/>
    <property type="match status" value="1"/>
</dbReference>
<evidence type="ECO:0000256" key="10">
    <source>
        <dbReference type="ARBA" id="ARBA00047317"/>
    </source>
</evidence>
<dbReference type="Pfam" id="PF03453">
    <property type="entry name" value="MoeA_N"/>
    <property type="match status" value="1"/>
</dbReference>
<evidence type="ECO:0000313" key="15">
    <source>
        <dbReference type="Proteomes" id="UP000197468"/>
    </source>
</evidence>
<keyword evidence="9 11" id="KW-0501">Molybdenum cofactor biosynthesis</keyword>
<dbReference type="InterPro" id="IPR005110">
    <property type="entry name" value="MoeA_linker/N"/>
</dbReference>
<dbReference type="Gene3D" id="3.40.980.10">
    <property type="entry name" value="MoaB/Mog-like domain"/>
    <property type="match status" value="1"/>
</dbReference>
<evidence type="ECO:0000256" key="7">
    <source>
        <dbReference type="ARBA" id="ARBA00022723"/>
    </source>
</evidence>
<dbReference type="Gene3D" id="2.170.190.11">
    <property type="entry name" value="Molybdopterin biosynthesis moea protein, domain 3"/>
    <property type="match status" value="1"/>
</dbReference>
<comment type="cofactor">
    <cofactor evidence="1 11">
        <name>Mg(2+)</name>
        <dbReference type="ChEBI" id="CHEBI:18420"/>
    </cofactor>
</comment>
<keyword evidence="8 11" id="KW-0460">Magnesium</keyword>
<dbReference type="Pfam" id="PF03454">
    <property type="entry name" value="MoeA_C"/>
    <property type="match status" value="1"/>
</dbReference>
<dbReference type="SUPFAM" id="SSF53218">
    <property type="entry name" value="Molybdenum cofactor biosynthesis proteins"/>
    <property type="match status" value="1"/>
</dbReference>
<accession>A0A246IZI8</accession>
<evidence type="ECO:0000256" key="8">
    <source>
        <dbReference type="ARBA" id="ARBA00022842"/>
    </source>
</evidence>
<evidence type="ECO:0000259" key="13">
    <source>
        <dbReference type="SMART" id="SM00852"/>
    </source>
</evidence>
<dbReference type="GO" id="GO:0061599">
    <property type="term" value="F:molybdopterin molybdotransferase activity"/>
    <property type="evidence" value="ECO:0007669"/>
    <property type="project" value="UniProtKB-UniRule"/>
</dbReference>
<keyword evidence="7 11" id="KW-0479">Metal-binding</keyword>
<organism evidence="14 15">
    <name type="scientific">Roseateles aquatilis</name>
    <dbReference type="NCBI Taxonomy" id="431061"/>
    <lineage>
        <taxon>Bacteria</taxon>
        <taxon>Pseudomonadati</taxon>
        <taxon>Pseudomonadota</taxon>
        <taxon>Betaproteobacteria</taxon>
        <taxon>Burkholderiales</taxon>
        <taxon>Sphaerotilaceae</taxon>
        <taxon>Roseateles</taxon>
    </lineage>
</organism>
<keyword evidence="15" id="KW-1185">Reference proteome</keyword>
<evidence type="ECO:0000256" key="6">
    <source>
        <dbReference type="ARBA" id="ARBA00022679"/>
    </source>
</evidence>
<evidence type="ECO:0000256" key="5">
    <source>
        <dbReference type="ARBA" id="ARBA00022505"/>
    </source>
</evidence>
<comment type="caution">
    <text evidence="14">The sequence shown here is derived from an EMBL/GenBank/DDBJ whole genome shotgun (WGS) entry which is preliminary data.</text>
</comment>
<evidence type="ECO:0000256" key="2">
    <source>
        <dbReference type="ARBA" id="ARBA00002901"/>
    </source>
</evidence>
<dbReference type="PANTHER" id="PTHR10192">
    <property type="entry name" value="MOLYBDOPTERIN BIOSYNTHESIS PROTEIN"/>
    <property type="match status" value="1"/>
</dbReference>
<feature type="domain" description="MoaB/Mog" evidence="13">
    <location>
        <begin position="206"/>
        <end position="347"/>
    </location>
</feature>
<protein>
    <recommendedName>
        <fullName evidence="11">Molybdopterin molybdenumtransferase</fullName>
        <ecNumber evidence="11">2.10.1.1</ecNumber>
    </recommendedName>
</protein>
<dbReference type="Gene3D" id="2.40.340.10">
    <property type="entry name" value="MoeA, C-terminal, domain IV"/>
    <property type="match status" value="1"/>
</dbReference>
<dbReference type="InterPro" id="IPR036425">
    <property type="entry name" value="MoaB/Mog-like_dom_sf"/>
</dbReference>
<dbReference type="Pfam" id="PF00994">
    <property type="entry name" value="MoCF_biosynth"/>
    <property type="match status" value="1"/>
</dbReference>
<evidence type="ECO:0000256" key="11">
    <source>
        <dbReference type="RuleBase" id="RU365090"/>
    </source>
</evidence>
<keyword evidence="6 11" id="KW-0808">Transferase</keyword>
<dbReference type="Proteomes" id="UP000197468">
    <property type="component" value="Unassembled WGS sequence"/>
</dbReference>
<dbReference type="EC" id="2.10.1.1" evidence="11"/>
<proteinExistence type="inferred from homology"/>
<sequence length="431" mass="45185">MSDAHKPDANGPVTPSAGAGRGLIPMDEVIERLLGQVAPLGRTESVTTPLARGRVLAQDLVSPLDVPPYDNSAMDGYAMRVADVAALGGEGAVLPLSQRVAAGSVPGPLLPGTAARIFTGATVPEGADAVLMQEQCEAIADPAGGLGQVRINGPVSDGLAIRRRGEDLRVGEVVLRAGDRLNAAALGLAATAGAAALTVASRPRVALFSTGDELVLPGEPLGPGQIYNSNRTTLHALLLAMGCEVRDLGIVPDSLDATRAALREAARDADLILSSGGVSVGEEDHLKPALEREGRLDLWQIAIKPGKPLAFGEVTRHGGRTWYVGLPGNPVSSFVTFLLFVRPVLLRMQGATQLASRAYQLPAEFTWTKADKRREFLRARVTDQGGLQLFNNQSSGVMSSAAWADGLIDLPPGCTVQPGQLLRFLPFNDLF</sequence>
<dbReference type="InterPro" id="IPR036688">
    <property type="entry name" value="MoeA_C_domain_IV_sf"/>
</dbReference>
<comment type="catalytic activity">
    <reaction evidence="10">
        <text>adenylyl-molybdopterin + molybdate = Mo-molybdopterin + AMP + H(+)</text>
        <dbReference type="Rhea" id="RHEA:35047"/>
        <dbReference type="ChEBI" id="CHEBI:15378"/>
        <dbReference type="ChEBI" id="CHEBI:36264"/>
        <dbReference type="ChEBI" id="CHEBI:62727"/>
        <dbReference type="ChEBI" id="CHEBI:71302"/>
        <dbReference type="ChEBI" id="CHEBI:456215"/>
        <dbReference type="EC" id="2.10.1.1"/>
    </reaction>
</comment>
<dbReference type="UniPathway" id="UPA00344"/>
<dbReference type="PANTHER" id="PTHR10192:SF5">
    <property type="entry name" value="GEPHYRIN"/>
    <property type="match status" value="1"/>
</dbReference>
<evidence type="ECO:0000256" key="9">
    <source>
        <dbReference type="ARBA" id="ARBA00023150"/>
    </source>
</evidence>